<reference evidence="7 8" key="1">
    <citation type="journal article" date="2019" name="Int. J. Syst. Evol. Microbiol.">
        <title>The Global Catalogue of Microorganisms (GCM) 10K type strain sequencing project: providing services to taxonomists for standard genome sequencing and annotation.</title>
        <authorList>
            <consortium name="The Broad Institute Genomics Platform"/>
            <consortium name="The Broad Institute Genome Sequencing Center for Infectious Disease"/>
            <person name="Wu L."/>
            <person name="Ma J."/>
        </authorList>
    </citation>
    <scope>NUCLEOTIDE SEQUENCE [LARGE SCALE GENOMIC DNA]</scope>
    <source>
        <strain evidence="7 8">JCM 10671</strain>
    </source>
</reference>
<organism evidence="7 8">
    <name type="scientific">Sporichthya brevicatena</name>
    <dbReference type="NCBI Taxonomy" id="171442"/>
    <lineage>
        <taxon>Bacteria</taxon>
        <taxon>Bacillati</taxon>
        <taxon>Actinomycetota</taxon>
        <taxon>Actinomycetes</taxon>
        <taxon>Sporichthyales</taxon>
        <taxon>Sporichthyaceae</taxon>
        <taxon>Sporichthya</taxon>
    </lineage>
</organism>
<dbReference type="PANTHER" id="PTHR30250:SF11">
    <property type="entry name" value="O-ANTIGEN TRANSPORTER-RELATED"/>
    <property type="match status" value="1"/>
</dbReference>
<feature type="transmembrane region" description="Helical" evidence="6">
    <location>
        <begin position="281"/>
        <end position="301"/>
    </location>
</feature>
<evidence type="ECO:0000313" key="8">
    <source>
        <dbReference type="Proteomes" id="UP001500957"/>
    </source>
</evidence>
<name>A0ABN1GWH0_9ACTN</name>
<dbReference type="EMBL" id="BAAAHE010000020">
    <property type="protein sequence ID" value="GAA0621856.1"/>
    <property type="molecule type" value="Genomic_DNA"/>
</dbReference>
<feature type="transmembrane region" description="Helical" evidence="6">
    <location>
        <begin position="35"/>
        <end position="55"/>
    </location>
</feature>
<protein>
    <recommendedName>
        <fullName evidence="9">Polysaccharide biosynthesis protein</fullName>
    </recommendedName>
</protein>
<evidence type="ECO:0008006" key="9">
    <source>
        <dbReference type="Google" id="ProtNLM"/>
    </source>
</evidence>
<keyword evidence="5 6" id="KW-0472">Membrane</keyword>
<evidence type="ECO:0000256" key="1">
    <source>
        <dbReference type="ARBA" id="ARBA00004651"/>
    </source>
</evidence>
<evidence type="ECO:0000313" key="7">
    <source>
        <dbReference type="EMBL" id="GAA0621856.1"/>
    </source>
</evidence>
<feature type="transmembrane region" description="Helical" evidence="6">
    <location>
        <begin position="174"/>
        <end position="197"/>
    </location>
</feature>
<proteinExistence type="predicted"/>
<keyword evidence="3 6" id="KW-0812">Transmembrane</keyword>
<keyword evidence="8" id="KW-1185">Reference proteome</keyword>
<evidence type="ECO:0000256" key="2">
    <source>
        <dbReference type="ARBA" id="ARBA00022475"/>
    </source>
</evidence>
<accession>A0ABN1GWH0</accession>
<evidence type="ECO:0000256" key="3">
    <source>
        <dbReference type="ARBA" id="ARBA00022692"/>
    </source>
</evidence>
<evidence type="ECO:0000256" key="5">
    <source>
        <dbReference type="ARBA" id="ARBA00023136"/>
    </source>
</evidence>
<feature type="transmembrane region" description="Helical" evidence="6">
    <location>
        <begin position="126"/>
        <end position="144"/>
    </location>
</feature>
<evidence type="ECO:0000256" key="6">
    <source>
        <dbReference type="SAM" id="Phobius"/>
    </source>
</evidence>
<feature type="transmembrane region" description="Helical" evidence="6">
    <location>
        <begin position="250"/>
        <end position="269"/>
    </location>
</feature>
<sequence length="374" mass="39555">MVVVAIGAYCGLLGTNQYIVRAARAGQPYAGAGTAVRLALIAACLLAGAGTVGLLGHSGLADLDASGLVGLAGIAALAACTQVAAEHHAARRQSEGLFSRLAIERTFWTAIPPLLTATVAIWTRDWHATVVTACVSPLPILVAVRTIANRQRETVTAVVVCQRLRRDALFRSTLKTWTAAMLLLLLYRADLVLLGIFSDAGQVGIYSISLMAAECIWMYASAKSVVLFPSLVGQPYDERKMARAAARRDCLVVTAALALGACVFGYAAVKILLGVEYVDSYRAMLWLIPGVLAFVVVRLWVMEASAFGESRTPSLVLMMGLAVEGILTAFLASRYGAQGAAAACSATYVALAAVVCVIERRVDRKRSYLSGGDK</sequence>
<keyword evidence="4 6" id="KW-1133">Transmembrane helix</keyword>
<dbReference type="PANTHER" id="PTHR30250">
    <property type="entry name" value="PST FAMILY PREDICTED COLANIC ACID TRANSPORTER"/>
    <property type="match status" value="1"/>
</dbReference>
<feature type="transmembrane region" description="Helical" evidence="6">
    <location>
        <begin position="313"/>
        <end position="333"/>
    </location>
</feature>
<gene>
    <name evidence="7" type="ORF">GCM10009547_25790</name>
</gene>
<comment type="subcellular location">
    <subcellularLocation>
        <location evidence="1">Cell membrane</location>
        <topology evidence="1">Multi-pass membrane protein</topology>
    </subcellularLocation>
</comment>
<feature type="transmembrane region" description="Helical" evidence="6">
    <location>
        <begin position="67"/>
        <end position="85"/>
    </location>
</feature>
<dbReference type="InterPro" id="IPR050833">
    <property type="entry name" value="Poly_Biosynth_Transport"/>
</dbReference>
<comment type="caution">
    <text evidence="7">The sequence shown here is derived from an EMBL/GenBank/DDBJ whole genome shotgun (WGS) entry which is preliminary data.</text>
</comment>
<feature type="transmembrane region" description="Helical" evidence="6">
    <location>
        <begin position="339"/>
        <end position="358"/>
    </location>
</feature>
<evidence type="ECO:0000256" key="4">
    <source>
        <dbReference type="ARBA" id="ARBA00022989"/>
    </source>
</evidence>
<keyword evidence="2" id="KW-1003">Cell membrane</keyword>
<dbReference type="Proteomes" id="UP001500957">
    <property type="component" value="Unassembled WGS sequence"/>
</dbReference>